<reference evidence="2 3" key="1">
    <citation type="journal article" date="2020" name="Microb. Genom.">
        <title>Genetic diversity of clinical and environmental Mucorales isolates obtained from an investigation of mucormycosis cases among solid organ transplant recipients.</title>
        <authorList>
            <person name="Nguyen M.H."/>
            <person name="Kaul D."/>
            <person name="Muto C."/>
            <person name="Cheng S.J."/>
            <person name="Richter R.A."/>
            <person name="Bruno V.M."/>
            <person name="Liu G."/>
            <person name="Beyhan S."/>
            <person name="Sundermann A.J."/>
            <person name="Mounaud S."/>
            <person name="Pasculle A.W."/>
            <person name="Nierman W.C."/>
            <person name="Driscoll E."/>
            <person name="Cumbie R."/>
            <person name="Clancy C.J."/>
            <person name="Dupont C.L."/>
        </authorList>
    </citation>
    <scope>NUCLEOTIDE SEQUENCE [LARGE SCALE GENOMIC DNA]</scope>
    <source>
        <strain evidence="2 3">GL24</strain>
    </source>
</reference>
<feature type="region of interest" description="Disordered" evidence="1">
    <location>
        <begin position="1"/>
        <end position="27"/>
    </location>
</feature>
<dbReference type="EMBL" id="JAANIU010016823">
    <property type="protein sequence ID" value="KAG1527927.1"/>
    <property type="molecule type" value="Genomic_DNA"/>
</dbReference>
<evidence type="ECO:0000313" key="2">
    <source>
        <dbReference type="EMBL" id="KAG1527927.1"/>
    </source>
</evidence>
<sequence length="92" mass="9468">MQGPAVGKRQGGTGPAARPGNREGGPRCIVEITACGNQQAGRVVRAAHEDHQQAVARRGRRGIEPAAAQHQRGGSHHLKQSASIHEGAPSGA</sequence>
<proteinExistence type="predicted"/>
<keyword evidence="3" id="KW-1185">Reference proteome</keyword>
<dbReference type="AlphaFoldDB" id="A0A9P6XMX2"/>
<name>A0A9P6XMX2_9FUNG</name>
<organism evidence="2 3">
    <name type="scientific">Rhizopus delemar</name>
    <dbReference type="NCBI Taxonomy" id="936053"/>
    <lineage>
        <taxon>Eukaryota</taxon>
        <taxon>Fungi</taxon>
        <taxon>Fungi incertae sedis</taxon>
        <taxon>Mucoromycota</taxon>
        <taxon>Mucoromycotina</taxon>
        <taxon>Mucoromycetes</taxon>
        <taxon>Mucorales</taxon>
        <taxon>Mucorineae</taxon>
        <taxon>Rhizopodaceae</taxon>
        <taxon>Rhizopus</taxon>
    </lineage>
</organism>
<dbReference type="Proteomes" id="UP000740926">
    <property type="component" value="Unassembled WGS sequence"/>
</dbReference>
<accession>A0A9P6XMX2</accession>
<feature type="region of interest" description="Disordered" evidence="1">
    <location>
        <begin position="56"/>
        <end position="92"/>
    </location>
</feature>
<gene>
    <name evidence="2" type="ORF">G6F50_018275</name>
</gene>
<comment type="caution">
    <text evidence="2">The sequence shown here is derived from an EMBL/GenBank/DDBJ whole genome shotgun (WGS) entry which is preliminary data.</text>
</comment>
<evidence type="ECO:0000256" key="1">
    <source>
        <dbReference type="SAM" id="MobiDB-lite"/>
    </source>
</evidence>
<protein>
    <submittedName>
        <fullName evidence="2">Uncharacterized protein</fullName>
    </submittedName>
</protein>
<evidence type="ECO:0000313" key="3">
    <source>
        <dbReference type="Proteomes" id="UP000740926"/>
    </source>
</evidence>